<comment type="caution">
    <text evidence="1">The sequence shown here is derived from an EMBL/GenBank/DDBJ whole genome shotgun (WGS) entry which is preliminary data.</text>
</comment>
<gene>
    <name evidence="1" type="ORF">NCTC8684_00414</name>
</gene>
<dbReference type="Proteomes" id="UP000254029">
    <property type="component" value="Unassembled WGS sequence"/>
</dbReference>
<evidence type="ECO:0000313" key="2">
    <source>
        <dbReference type="Proteomes" id="UP000254029"/>
    </source>
</evidence>
<dbReference type="AlphaFoldDB" id="A0AAX2M508"/>
<accession>A0AAX2M508</accession>
<proteinExistence type="predicted"/>
<dbReference type="Pfam" id="PF10123">
    <property type="entry name" value="Mu-like_Pro"/>
    <property type="match status" value="1"/>
</dbReference>
<sequence>MPRTMRGMAHLTPFIAALTVDLSQLGNADGEAPRVIKLLPAGTFRANDGRPAECAAWTLDGVLAAILIAAAKQRETRYVIDYEHQTLRSEKNGQPAPASGWFGALEWREDGLYATDVEWTDKAAAMIVAKEYRYLSPVFTYDKQGRVTGLLHVALTNNPALDELPELQVAVLSRLISNPSTTQEDSEMDELIEQLRWLLNLPVGATADDIQTQLQKLIDQLSNGQGTAAASVDLVSLFGTQQQRIAALSANQVDPARFVSVETMRALQEQVAALTAQQHGRAVDELITAALSDGRLLAVQESWARDLGKKDLPALQGYLDTAPAIAALSSTQTQGNPPAGSATSALDADTLAVCSMFGNDPDAVAAVLKEKA</sequence>
<dbReference type="PIRSF" id="PIRSF016624">
    <property type="entry name" value="Mu_prophg_I"/>
    <property type="match status" value="1"/>
</dbReference>
<organism evidence="1 2">
    <name type="scientific">Chromobacterium violaceum</name>
    <dbReference type="NCBI Taxonomy" id="536"/>
    <lineage>
        <taxon>Bacteria</taxon>
        <taxon>Pseudomonadati</taxon>
        <taxon>Pseudomonadota</taxon>
        <taxon>Betaproteobacteria</taxon>
        <taxon>Neisseriales</taxon>
        <taxon>Chromobacteriaceae</taxon>
        <taxon>Chromobacterium</taxon>
    </lineage>
</organism>
<dbReference type="EMBL" id="UIGR01000001">
    <property type="protein sequence ID" value="SUX31376.1"/>
    <property type="molecule type" value="Genomic_DNA"/>
</dbReference>
<name>A0AAX2M508_CHRVL</name>
<reference evidence="1 2" key="1">
    <citation type="submission" date="2018-06" db="EMBL/GenBank/DDBJ databases">
        <authorList>
            <consortium name="Pathogen Informatics"/>
            <person name="Doyle S."/>
        </authorList>
    </citation>
    <scope>NUCLEOTIDE SEQUENCE [LARGE SCALE GENOMIC DNA]</scope>
    <source>
        <strain evidence="1 2">NCTC8684</strain>
    </source>
</reference>
<protein>
    <submittedName>
        <fullName evidence="1">Mu-like prophage I protein</fullName>
    </submittedName>
</protein>
<dbReference type="InterPro" id="IPR012106">
    <property type="entry name" value="Phage_Mu_Gp1"/>
</dbReference>
<evidence type="ECO:0000313" key="1">
    <source>
        <dbReference type="EMBL" id="SUX31376.1"/>
    </source>
</evidence>